<evidence type="ECO:0000313" key="4">
    <source>
        <dbReference type="EMBL" id="MEE2059130.1"/>
    </source>
</evidence>
<dbReference type="Proteomes" id="UP001336020">
    <property type="component" value="Unassembled WGS sequence"/>
</dbReference>
<gene>
    <name evidence="4" type="ORF">Q7514_16540</name>
</gene>
<comment type="similarity">
    <text evidence="1">Belongs to the short-chain dehydrogenases/reductases (SDR) family.</text>
</comment>
<evidence type="ECO:0000256" key="3">
    <source>
        <dbReference type="SAM" id="MobiDB-lite"/>
    </source>
</evidence>
<dbReference type="PANTHER" id="PTHR42760:SF133">
    <property type="entry name" value="3-OXOACYL-[ACYL-CARRIER-PROTEIN] REDUCTASE"/>
    <property type="match status" value="1"/>
</dbReference>
<dbReference type="PANTHER" id="PTHR42760">
    <property type="entry name" value="SHORT-CHAIN DEHYDROGENASES/REDUCTASES FAMILY MEMBER"/>
    <property type="match status" value="1"/>
</dbReference>
<reference evidence="4 5" key="1">
    <citation type="submission" date="2023-07" db="EMBL/GenBank/DDBJ databases">
        <authorList>
            <person name="Girao M."/>
            <person name="Carvalho M.F."/>
        </authorList>
    </citation>
    <scope>NUCLEOTIDE SEQUENCE [LARGE SCALE GENOMIC DNA]</scope>
    <source>
        <strain evidence="4 5">YIM65754</strain>
    </source>
</reference>
<dbReference type="Gene3D" id="3.40.50.720">
    <property type="entry name" value="NAD(P)-binding Rossmann-like Domain"/>
    <property type="match status" value="1"/>
</dbReference>
<dbReference type="InterPro" id="IPR036291">
    <property type="entry name" value="NAD(P)-bd_dom_sf"/>
</dbReference>
<dbReference type="InterPro" id="IPR002347">
    <property type="entry name" value="SDR_fam"/>
</dbReference>
<dbReference type="SUPFAM" id="SSF51735">
    <property type="entry name" value="NAD(P)-binding Rossmann-fold domains"/>
    <property type="match status" value="1"/>
</dbReference>
<proteinExistence type="inferred from homology"/>
<dbReference type="Pfam" id="PF13561">
    <property type="entry name" value="adh_short_C2"/>
    <property type="match status" value="1"/>
</dbReference>
<comment type="caution">
    <text evidence="4">The sequence shown here is derived from an EMBL/GenBank/DDBJ whole genome shotgun (WGS) entry which is preliminary data.</text>
</comment>
<evidence type="ECO:0000313" key="5">
    <source>
        <dbReference type="Proteomes" id="UP001336020"/>
    </source>
</evidence>
<keyword evidence="5" id="KW-1185">Reference proteome</keyword>
<dbReference type="RefSeq" id="WP_330134377.1">
    <property type="nucleotide sequence ID" value="NZ_JAUTXY010000007.1"/>
</dbReference>
<evidence type="ECO:0000256" key="2">
    <source>
        <dbReference type="ARBA" id="ARBA00023002"/>
    </source>
</evidence>
<keyword evidence="2" id="KW-0560">Oxidoreductase</keyword>
<organism evidence="4 5">
    <name type="scientific">Rhodococcus artemisiae</name>
    <dbReference type="NCBI Taxonomy" id="714159"/>
    <lineage>
        <taxon>Bacteria</taxon>
        <taxon>Bacillati</taxon>
        <taxon>Actinomycetota</taxon>
        <taxon>Actinomycetes</taxon>
        <taxon>Mycobacteriales</taxon>
        <taxon>Nocardiaceae</taxon>
        <taxon>Rhodococcus</taxon>
    </lineage>
</organism>
<dbReference type="PRINTS" id="PR00081">
    <property type="entry name" value="GDHRDH"/>
</dbReference>
<feature type="compositionally biased region" description="Basic residues" evidence="3">
    <location>
        <begin position="287"/>
        <end position="300"/>
    </location>
</feature>
<accession>A0ABU7LC44</accession>
<feature type="region of interest" description="Disordered" evidence="3">
    <location>
        <begin position="266"/>
        <end position="300"/>
    </location>
</feature>
<name>A0ABU7LC44_9NOCA</name>
<protein>
    <submittedName>
        <fullName evidence="4">SDR family oxidoreductase</fullName>
    </submittedName>
</protein>
<dbReference type="PRINTS" id="PR00080">
    <property type="entry name" value="SDRFAMILY"/>
</dbReference>
<sequence length="300" mass="31498">MSRFENKVALVTGAASRIGRAVAERIASEGGAVVVADIEDDLGATVAQSIVAGGGRSVYRHLDVSSEAEWEETIAETVDTSGALGILVNNAGIAHPDLIEGTATELYDRVIAVSQTRVFLGQRAASSALKVSGYGSVVNVSSMFGIVGGFGSAPAYAAAKGAVRTLSKNTAVALAREGVRVNSVHPGFIDTPTLGDQGRERMATLTPMGRLGTSDEVAGLIAFLASDEASFITVGSTSWTADTPRSKPVEPQAIFCLDEFGPLDLQPYQGGRRRQTQVCTPGEDGSRRHRVMPWPARHTR</sequence>
<dbReference type="EMBL" id="JAUTXY010000007">
    <property type="protein sequence ID" value="MEE2059130.1"/>
    <property type="molecule type" value="Genomic_DNA"/>
</dbReference>
<evidence type="ECO:0000256" key="1">
    <source>
        <dbReference type="ARBA" id="ARBA00006484"/>
    </source>
</evidence>